<keyword evidence="3" id="KW-1185">Reference proteome</keyword>
<dbReference type="InterPro" id="IPR058267">
    <property type="entry name" value="DUF7961"/>
</dbReference>
<gene>
    <name evidence="2" type="ORF">ACFQEU_09425</name>
</gene>
<accession>A0ABD5SE44</accession>
<dbReference type="SUPFAM" id="SSF51658">
    <property type="entry name" value="Xylose isomerase-like"/>
    <property type="match status" value="1"/>
</dbReference>
<dbReference type="EMBL" id="JBHSWW010000128">
    <property type="protein sequence ID" value="MFC6753679.1"/>
    <property type="molecule type" value="Genomic_DNA"/>
</dbReference>
<dbReference type="RefSeq" id="WP_379781509.1">
    <property type="nucleotide sequence ID" value="NZ_JBHSWW010000128.1"/>
</dbReference>
<comment type="caution">
    <text evidence="2">The sequence shown here is derived from an EMBL/GenBank/DDBJ whole genome shotgun (WGS) entry which is preliminary data.</text>
</comment>
<dbReference type="InterPro" id="IPR036237">
    <property type="entry name" value="Xyl_isomerase-like_sf"/>
</dbReference>
<evidence type="ECO:0000313" key="2">
    <source>
        <dbReference type="EMBL" id="MFC6753679.1"/>
    </source>
</evidence>
<evidence type="ECO:0000313" key="3">
    <source>
        <dbReference type="Proteomes" id="UP001596442"/>
    </source>
</evidence>
<feature type="domain" description="DUF7961" evidence="1">
    <location>
        <begin position="20"/>
        <end position="123"/>
    </location>
</feature>
<protein>
    <recommendedName>
        <fullName evidence="1">DUF7961 domain-containing protein</fullName>
    </recommendedName>
</protein>
<sequence>MSTTESPSIDAALDGCRPAEIEPVVIDADDLESTAPGHLRDLKTELSARGYHPATLAVDACFGEDCALAAQEEADRLREFVRAAAFLGAGRLEVTVGDVADPETVEPTLAALAERARREGVELVRTDTAA</sequence>
<dbReference type="AlphaFoldDB" id="A0ABD5SE44"/>
<evidence type="ECO:0000259" key="1">
    <source>
        <dbReference type="Pfam" id="PF25905"/>
    </source>
</evidence>
<dbReference type="Pfam" id="PF25905">
    <property type="entry name" value="DUF7961"/>
    <property type="match status" value="1"/>
</dbReference>
<dbReference type="Gene3D" id="3.20.20.150">
    <property type="entry name" value="Divalent-metal-dependent TIM barrel enzymes"/>
    <property type="match status" value="1"/>
</dbReference>
<reference evidence="2 3" key="1">
    <citation type="journal article" date="2019" name="Int. J. Syst. Evol. Microbiol.">
        <title>The Global Catalogue of Microorganisms (GCM) 10K type strain sequencing project: providing services to taxonomists for standard genome sequencing and annotation.</title>
        <authorList>
            <consortium name="The Broad Institute Genomics Platform"/>
            <consortium name="The Broad Institute Genome Sequencing Center for Infectious Disease"/>
            <person name="Wu L."/>
            <person name="Ma J."/>
        </authorList>
    </citation>
    <scope>NUCLEOTIDE SEQUENCE [LARGE SCALE GENOMIC DNA]</scope>
    <source>
        <strain evidence="2 3">CGMCC 1.3239</strain>
    </source>
</reference>
<dbReference type="Proteomes" id="UP001596442">
    <property type="component" value="Unassembled WGS sequence"/>
</dbReference>
<organism evidence="2 3">
    <name type="scientific">Halorubrum tibetense</name>
    <dbReference type="NCBI Taxonomy" id="175631"/>
    <lineage>
        <taxon>Archaea</taxon>
        <taxon>Methanobacteriati</taxon>
        <taxon>Methanobacteriota</taxon>
        <taxon>Stenosarchaea group</taxon>
        <taxon>Halobacteria</taxon>
        <taxon>Halobacteriales</taxon>
        <taxon>Haloferacaceae</taxon>
        <taxon>Halorubrum</taxon>
    </lineage>
</organism>
<name>A0ABD5SE44_9EURY</name>
<proteinExistence type="predicted"/>